<evidence type="ECO:0000256" key="2">
    <source>
        <dbReference type="ARBA" id="ARBA00012513"/>
    </source>
</evidence>
<dbReference type="GO" id="GO:0009786">
    <property type="term" value="P:regulation of asymmetric cell division"/>
    <property type="evidence" value="ECO:0000318"/>
    <property type="project" value="GO_Central"/>
</dbReference>
<dbReference type="PROSITE" id="PS00108">
    <property type="entry name" value="PROTEIN_KINASE_ST"/>
    <property type="match status" value="1"/>
</dbReference>
<comment type="caution">
    <text evidence="17">Lacks conserved residue(s) required for the propagation of feature annotation.</text>
</comment>
<feature type="disulfide bond" evidence="27">
    <location>
        <begin position="359"/>
        <end position="373"/>
    </location>
</feature>
<dbReference type="EnsemblPlants" id="Pp3c6_19970V3.2">
    <property type="protein sequence ID" value="Pp3c6_19970V3.2"/>
    <property type="gene ID" value="Pp3c6_19970"/>
</dbReference>
<dbReference type="AlphaFoldDB" id="A9RKG8"/>
<dbReference type="GO" id="GO:0005886">
    <property type="term" value="C:plasma membrane"/>
    <property type="evidence" value="ECO:0000318"/>
    <property type="project" value="GO_Central"/>
</dbReference>
<dbReference type="GO" id="GO:0010311">
    <property type="term" value="P:lateral root formation"/>
    <property type="evidence" value="ECO:0007669"/>
    <property type="project" value="EnsemblPlants"/>
</dbReference>
<dbReference type="GO" id="GO:0009986">
    <property type="term" value="C:cell surface"/>
    <property type="evidence" value="ECO:0007669"/>
    <property type="project" value="EnsemblPlants"/>
</dbReference>
<evidence type="ECO:0000256" key="4">
    <source>
        <dbReference type="ARBA" id="ARBA00022679"/>
    </source>
</evidence>
<evidence type="ECO:0000313" key="26">
    <source>
        <dbReference type="Proteomes" id="UP000006727"/>
    </source>
</evidence>
<evidence type="ECO:0000256" key="13">
    <source>
        <dbReference type="ARBA" id="ARBA00023170"/>
    </source>
</evidence>
<feature type="domain" description="Protein kinase" evidence="22">
    <location>
        <begin position="502"/>
        <end position="780"/>
    </location>
</feature>
<dbReference type="GO" id="GO:0090392">
    <property type="term" value="P:sepal giant cell differentiation"/>
    <property type="evidence" value="ECO:0000318"/>
    <property type="project" value="GO_Central"/>
</dbReference>
<dbReference type="GO" id="GO:0030139">
    <property type="term" value="C:endocytic vesicle"/>
    <property type="evidence" value="ECO:0007669"/>
    <property type="project" value="EnsemblPlants"/>
</dbReference>
<dbReference type="EC" id="2.7.11.1" evidence="2"/>
<evidence type="ECO:0000256" key="15">
    <source>
        <dbReference type="ARBA" id="ARBA00047899"/>
    </source>
</evidence>
<dbReference type="PROSITE" id="PS50050">
    <property type="entry name" value="TNFR_NGFR_2"/>
    <property type="match status" value="1"/>
</dbReference>
<dbReference type="FunFam" id="3.30.200.20:FF:000039">
    <property type="entry name" value="receptor-like protein kinase FERONIA"/>
    <property type="match status" value="1"/>
</dbReference>
<dbReference type="InterPro" id="IPR008271">
    <property type="entry name" value="Ser/Thr_kinase_AS"/>
</dbReference>
<dbReference type="GeneID" id="112284070"/>
<feature type="chain" id="PRO_5014297809" description="non-specific serine/threonine protein kinase" evidence="21">
    <location>
        <begin position="30"/>
        <end position="893"/>
    </location>
</feature>
<comment type="catalytic activity">
    <reaction evidence="16">
        <text>L-seryl-[protein] + ATP = O-phospho-L-seryl-[protein] + ADP + H(+)</text>
        <dbReference type="Rhea" id="RHEA:17989"/>
        <dbReference type="Rhea" id="RHEA-COMP:9863"/>
        <dbReference type="Rhea" id="RHEA-COMP:11604"/>
        <dbReference type="ChEBI" id="CHEBI:15378"/>
        <dbReference type="ChEBI" id="CHEBI:29999"/>
        <dbReference type="ChEBI" id="CHEBI:30616"/>
        <dbReference type="ChEBI" id="CHEBI:83421"/>
        <dbReference type="ChEBI" id="CHEBI:456216"/>
        <dbReference type="EC" id="2.7.11.1"/>
    </reaction>
</comment>
<dbReference type="STRING" id="3218.A9RKG8"/>
<dbReference type="EnsemblPlants" id="Pp3c6_19970V3.1">
    <property type="protein sequence ID" value="Pp3c6_19970V3.1"/>
    <property type="gene ID" value="Pp3c6_19970"/>
</dbReference>
<dbReference type="InterPro" id="IPR011009">
    <property type="entry name" value="Kinase-like_dom_sf"/>
</dbReference>
<feature type="glycosylation site" description="N-linked (GlcNAc...) asparagine" evidence="27">
    <location>
        <position position="177"/>
    </location>
</feature>
<dbReference type="PROSITE" id="PS00107">
    <property type="entry name" value="PROTEIN_KINASE_ATP"/>
    <property type="match status" value="1"/>
</dbReference>
<evidence type="ECO:0000256" key="1">
    <source>
        <dbReference type="ARBA" id="ARBA00004479"/>
    </source>
</evidence>
<evidence type="ECO:0000259" key="22">
    <source>
        <dbReference type="PROSITE" id="PS50011"/>
    </source>
</evidence>
<proteinExistence type="evidence at protein level"/>
<dbReference type="SMR" id="A9RKG8"/>
<dbReference type="Gramene" id="Pp3c6_19970V3.1">
    <property type="protein sequence ID" value="Pp3c6_19970V3.1"/>
    <property type="gene ID" value="Pp3c6_19970"/>
</dbReference>
<keyword evidence="13" id="KW-0675">Receptor</keyword>
<feature type="disulfide bond" evidence="17 27">
    <location>
        <begin position="363"/>
        <end position="381"/>
    </location>
</feature>
<feature type="disulfide bond" evidence="27">
    <location>
        <begin position="212"/>
        <end position="223"/>
    </location>
</feature>
<protein>
    <recommendedName>
        <fullName evidence="2">non-specific serine/threonine protein kinase</fullName>
        <ecNumber evidence="2">2.7.11.1</ecNumber>
    </recommendedName>
</protein>
<evidence type="ECO:0000256" key="17">
    <source>
        <dbReference type="PROSITE-ProRule" id="PRU00206"/>
    </source>
</evidence>
<comment type="catalytic activity">
    <reaction evidence="15">
        <text>L-threonyl-[protein] + ATP = O-phospho-L-threonyl-[protein] + ADP + H(+)</text>
        <dbReference type="Rhea" id="RHEA:46608"/>
        <dbReference type="Rhea" id="RHEA-COMP:11060"/>
        <dbReference type="Rhea" id="RHEA-COMP:11605"/>
        <dbReference type="ChEBI" id="CHEBI:15378"/>
        <dbReference type="ChEBI" id="CHEBI:30013"/>
        <dbReference type="ChEBI" id="CHEBI:30616"/>
        <dbReference type="ChEBI" id="CHEBI:61977"/>
        <dbReference type="ChEBI" id="CHEBI:456216"/>
        <dbReference type="EC" id="2.7.11.1"/>
    </reaction>
</comment>
<evidence type="ECO:0000256" key="6">
    <source>
        <dbReference type="ARBA" id="ARBA00022729"/>
    </source>
</evidence>
<feature type="repeat" description="TNFR-Cys" evidence="17">
    <location>
        <begin position="324"/>
        <end position="381"/>
    </location>
</feature>
<evidence type="ECO:0000256" key="9">
    <source>
        <dbReference type="ARBA" id="ARBA00022840"/>
    </source>
</evidence>
<keyword evidence="9 18" id="KW-0067">ATP-binding</keyword>
<dbReference type="GO" id="GO:0005524">
    <property type="term" value="F:ATP binding"/>
    <property type="evidence" value="ECO:0007669"/>
    <property type="project" value="UniProtKB-UniRule"/>
</dbReference>
<dbReference type="PROSITE" id="PS50011">
    <property type="entry name" value="PROTEIN_KINASE_DOM"/>
    <property type="match status" value="1"/>
</dbReference>
<evidence type="ECO:0000256" key="14">
    <source>
        <dbReference type="ARBA" id="ARBA00023180"/>
    </source>
</evidence>
<dbReference type="PANTHER" id="PTHR47460">
    <property type="entry name" value="SERINE/THREONINE-PROTEIN KINASE-LIKE PROTEIN ACR4"/>
    <property type="match status" value="1"/>
</dbReference>
<dbReference type="FunFam" id="1.10.510.10:FF:000477">
    <property type="entry name" value="Receptor protein kinase CRINKLY4"/>
    <property type="match status" value="1"/>
</dbReference>
<feature type="disulfide bond" evidence="27">
    <location>
        <begin position="320"/>
        <end position="348"/>
    </location>
</feature>
<keyword evidence="10 20" id="KW-1133">Transmembrane helix</keyword>
<dbReference type="FunCoup" id="A9RKG8">
    <property type="interactions" value="1317"/>
</dbReference>
<feature type="glycosylation site" description="N-linked (GlcNAc...) asparagine" evidence="27">
    <location>
        <position position="358"/>
    </location>
</feature>
<keyword evidence="27" id="KW-0002">3D-structure</keyword>
<evidence type="ECO:0000256" key="5">
    <source>
        <dbReference type="ARBA" id="ARBA00022692"/>
    </source>
</evidence>
<comment type="subcellular location">
    <subcellularLocation>
        <location evidence="1">Membrane</location>
        <topology evidence="1">Single-pass type I membrane protein</topology>
    </subcellularLocation>
</comment>
<feature type="transmembrane region" description="Helical" evidence="20">
    <location>
        <begin position="412"/>
        <end position="437"/>
    </location>
</feature>
<keyword evidence="7 18" id="KW-0547">Nucleotide-binding</keyword>
<dbReference type="PaxDb" id="3218-PP1S14_256V6.1"/>
<keyword evidence="26" id="KW-1185">Reference proteome</keyword>
<evidence type="ECO:0000256" key="3">
    <source>
        <dbReference type="ARBA" id="ARBA00022527"/>
    </source>
</evidence>
<keyword evidence="14" id="KW-0325">Glycoprotein</keyword>
<reference evidence="27" key="3">
    <citation type="submission" date="2020-08" db="PDB data bank">
        <title>Crystal structures of Arabidopsis and Physcomitrella CR4 reveal the molecular architecture of CRINKLY4 receptor kinases.</title>
        <authorList>
            <person name="Okuda S."/>
            <person name="Hothorn L.A."/>
            <person name="Hothorn M."/>
        </authorList>
    </citation>
    <scope>X-RAY CRYSTALLOGRAPHY (2.70 ANGSTROMS) OF 30-405</scope>
    <scope>GLYCOSYLATION AT ASN-177 AND ASN-358</scope>
    <scope>DISULFIDE BONDS</scope>
</reference>
<sequence length="893" mass="95848">MPVLVRPWRAVKALLLVVVAASLLRIGDALGSMNSVAVSYGGNGQTLCSLRADKANVVSCFGSDVASVYGAPPRLPLVGLTGGDGFVCGLSMGSRQPYCWGNNIYVEAGVPAVGDRHYAALSAGDNHLCALRQSASYVAGGPAVDCWGYNMTGSFINAPLLSITSGSFFSCGLFAANFTPVCWGDETGSGVISTAPKGLEFNSITAGGYHVCGILQNGQRTFCWGRSLALQDGVPKGAIFTSLVAGKFSTCGLHKDTHLPLCWGFTLPNNRAMPTNVPFSALVAGDYFVCGLPLTPSLPQQCWGSGYPVTLPTGIAPGMCSSLPCMSGTYSLSAEVVKALAASGATLCPNPTDNLCINCSKGCPSGMIESVECTSTADRQCSYDCSHCNHNATCSAACYNPSKAPRTESIQIPIIIGELVTAVVVIGVLLIVAFFCVRRKLSKVAKVENMKVGHFKSAAQEQAVRKSSFRSIPKVKPQDALEKKVRAKSFTYKELDDATKGFAEECEIGRGSFSCVYKGDLGDGRLVAVKRPAIPASNQQSYNLQDFNNEIDLLSRLNHAHLLNLIGYCNEGSERLLVYEYMENGTLFEHLHGSETEQLSWVTRVKIAVQAARGLEYLHGYACPPVIHRDIKSANILLDGGYNARVADFGLSLLGPSDSSRPLSELPAGTLGYLDPEYYRLHYLTTKSDVYSFGVLLIEILTGKMAIDEYEDENLVEWAVPLIKKGEIMSILDPRLQHPADPEGLLRIARVAARCVRMRGKDRPSMDRVTTSLERSLALLMGTPSDGQLILPSEVVLGSNRLHPKSSRSKSSHSHLSSALTADSSWQALEAEHQSIASSRIQRRWPSESDEEAVQDHAKLSVVITTSETQTTTVSHLQKGSEIAPASPQPARV</sequence>
<feature type="disulfide bond" evidence="27">
    <location>
        <begin position="129"/>
        <end position="146"/>
    </location>
</feature>
<feature type="disulfide bond" evidence="27">
    <location>
        <begin position="251"/>
        <end position="262"/>
    </location>
</feature>
<dbReference type="Pfam" id="PF07714">
    <property type="entry name" value="PK_Tyr_Ser-Thr"/>
    <property type="match status" value="1"/>
</dbReference>
<keyword evidence="4" id="KW-0808">Transferase</keyword>
<dbReference type="SUPFAM" id="SSF56112">
    <property type="entry name" value="Protein kinase-like (PK-like)"/>
    <property type="match status" value="1"/>
</dbReference>
<gene>
    <name evidence="25" type="primary">LOC112284070</name>
    <name evidence="24" type="ORF">PHYPA_009221</name>
</gene>
<name>A9RKG8_PHYPA</name>
<evidence type="ECO:0000256" key="11">
    <source>
        <dbReference type="ARBA" id="ARBA00023136"/>
    </source>
</evidence>
<dbReference type="KEGG" id="ppp:112284070"/>
<evidence type="ECO:0000256" key="10">
    <source>
        <dbReference type="ARBA" id="ARBA00022989"/>
    </source>
</evidence>
<evidence type="ECO:0007829" key="27">
    <source>
        <dbReference type="PDB" id="7A0K"/>
    </source>
</evidence>
<feature type="disulfide bond" evidence="27">
    <location>
        <begin position="385"/>
        <end position="398"/>
    </location>
</feature>
<evidence type="ECO:0000256" key="18">
    <source>
        <dbReference type="PROSITE-ProRule" id="PRU10141"/>
    </source>
</evidence>
<dbReference type="SMART" id="SM00220">
    <property type="entry name" value="S_TKc"/>
    <property type="match status" value="1"/>
</dbReference>
<dbReference type="Proteomes" id="UP000006727">
    <property type="component" value="Chromosome 6"/>
</dbReference>
<dbReference type="OMA" id="TPAHFPF"/>
<reference evidence="24 26" key="1">
    <citation type="journal article" date="2008" name="Science">
        <title>The Physcomitrella genome reveals evolutionary insights into the conquest of land by plants.</title>
        <authorList>
            <person name="Rensing S."/>
            <person name="Lang D."/>
            <person name="Zimmer A."/>
            <person name="Terry A."/>
            <person name="Salamov A."/>
            <person name="Shapiro H."/>
            <person name="Nishiyama T."/>
            <person name="Perroud P.-F."/>
            <person name="Lindquist E."/>
            <person name="Kamisugi Y."/>
            <person name="Tanahashi T."/>
            <person name="Sakakibara K."/>
            <person name="Fujita T."/>
            <person name="Oishi K."/>
            <person name="Shin-I T."/>
            <person name="Kuroki Y."/>
            <person name="Toyoda A."/>
            <person name="Suzuki Y."/>
            <person name="Hashimoto A."/>
            <person name="Yamaguchi K."/>
            <person name="Sugano A."/>
            <person name="Kohara Y."/>
            <person name="Fujiyama A."/>
            <person name="Anterola A."/>
            <person name="Aoki S."/>
            <person name="Ashton N."/>
            <person name="Barbazuk W.B."/>
            <person name="Barker E."/>
            <person name="Bennetzen J."/>
            <person name="Bezanilla M."/>
            <person name="Blankenship R."/>
            <person name="Cho S.H."/>
            <person name="Dutcher S."/>
            <person name="Estelle M."/>
            <person name="Fawcett J.A."/>
            <person name="Gundlach H."/>
            <person name="Hanada K."/>
            <person name="Heyl A."/>
            <person name="Hicks K.A."/>
            <person name="Hugh J."/>
            <person name="Lohr M."/>
            <person name="Mayer K."/>
            <person name="Melkozernov A."/>
            <person name="Murata T."/>
            <person name="Nelson D."/>
            <person name="Pils B."/>
            <person name="Prigge M."/>
            <person name="Reiss B."/>
            <person name="Renner T."/>
            <person name="Rombauts S."/>
            <person name="Rushton P."/>
            <person name="Sanderfoot A."/>
            <person name="Schween G."/>
            <person name="Shiu S.-H."/>
            <person name="Stueber K."/>
            <person name="Theodoulou F.L."/>
            <person name="Tu H."/>
            <person name="Van de Peer Y."/>
            <person name="Verrier P.J."/>
            <person name="Waters E."/>
            <person name="Wood A."/>
            <person name="Yang L."/>
            <person name="Cove D."/>
            <person name="Cuming A."/>
            <person name="Hasebe M."/>
            <person name="Lucas S."/>
            <person name="Mishler D.B."/>
            <person name="Reski R."/>
            <person name="Grigoriev I."/>
            <person name="Quatrano R.S."/>
            <person name="Boore J.L."/>
        </authorList>
    </citation>
    <scope>NUCLEOTIDE SEQUENCE [LARGE SCALE GENOMIC DNA]</scope>
    <source>
        <strain evidence="25 26">cv. Gransden 2004</strain>
    </source>
</reference>
<evidence type="ECO:0000256" key="16">
    <source>
        <dbReference type="ARBA" id="ARBA00048679"/>
    </source>
</evidence>
<evidence type="ECO:0000256" key="8">
    <source>
        <dbReference type="ARBA" id="ARBA00022777"/>
    </source>
</evidence>
<feature type="signal peptide" evidence="21">
    <location>
        <begin position="1"/>
        <end position="29"/>
    </location>
</feature>
<reference evidence="25" key="4">
    <citation type="submission" date="2020-12" db="UniProtKB">
        <authorList>
            <consortium name="EnsemblPlants"/>
        </authorList>
    </citation>
    <scope>IDENTIFICATION</scope>
</reference>
<feature type="disulfide bond" evidence="27">
    <location>
        <begin position="388"/>
        <end position="394"/>
    </location>
</feature>
<dbReference type="Gene3D" id="2.130.10.30">
    <property type="entry name" value="Regulator of chromosome condensation 1/beta-lactamase-inhibitor protein II"/>
    <property type="match status" value="1"/>
</dbReference>
<dbReference type="RefSeq" id="XP_024379357.1">
    <property type="nucleotide sequence ID" value="XM_024523589.2"/>
</dbReference>
<keyword evidence="12 17" id="KW-1015">Disulfide bond</keyword>
<dbReference type="Gene3D" id="1.10.510.10">
    <property type="entry name" value="Transferase(Phosphotransferase) domain 1"/>
    <property type="match status" value="1"/>
</dbReference>
<organism evidence="24">
    <name type="scientific">Physcomitrium patens</name>
    <name type="common">Spreading-leaved earth moss</name>
    <name type="synonym">Physcomitrella patens</name>
    <dbReference type="NCBI Taxonomy" id="3218"/>
    <lineage>
        <taxon>Eukaryota</taxon>
        <taxon>Viridiplantae</taxon>
        <taxon>Streptophyta</taxon>
        <taxon>Embryophyta</taxon>
        <taxon>Bryophyta</taxon>
        <taxon>Bryophytina</taxon>
        <taxon>Bryopsida</taxon>
        <taxon>Funariidae</taxon>
        <taxon>Funariales</taxon>
        <taxon>Funariaceae</taxon>
        <taxon>Physcomitrium</taxon>
    </lineage>
</organism>
<dbReference type="CDD" id="cd14066">
    <property type="entry name" value="STKc_IRAK"/>
    <property type="match status" value="1"/>
</dbReference>
<evidence type="ECO:0000259" key="23">
    <source>
        <dbReference type="PROSITE" id="PS50050"/>
    </source>
</evidence>
<dbReference type="InterPro" id="IPR000719">
    <property type="entry name" value="Prot_kinase_dom"/>
</dbReference>
<evidence type="ECO:0000256" key="7">
    <source>
        <dbReference type="ARBA" id="ARBA00022741"/>
    </source>
</evidence>
<keyword evidence="5 20" id="KW-0812">Transmembrane</keyword>
<dbReference type="GO" id="GO:0048829">
    <property type="term" value="P:root cap development"/>
    <property type="evidence" value="ECO:0007669"/>
    <property type="project" value="EnsemblPlants"/>
</dbReference>
<dbReference type="InterPro" id="IPR001245">
    <property type="entry name" value="Ser-Thr/Tyr_kinase_cat_dom"/>
</dbReference>
<feature type="disulfide bond" evidence="27">
    <location>
        <begin position="171"/>
        <end position="182"/>
    </location>
</feature>
<dbReference type="OrthoDB" id="1895016at2759"/>
<evidence type="ECO:0000313" key="25">
    <source>
        <dbReference type="EnsemblPlants" id="Pp3c6_19970V3.1"/>
    </source>
</evidence>
<evidence type="ECO:0000256" key="19">
    <source>
        <dbReference type="SAM" id="MobiDB-lite"/>
    </source>
</evidence>
<dbReference type="PANTHER" id="PTHR47460:SF1">
    <property type="entry name" value="SERINE_THREONINE-PROTEIN KINASE-LIKE PROTEIN ACR4"/>
    <property type="match status" value="1"/>
</dbReference>
<dbReference type="Gramene" id="Pp3c6_19970V3.2">
    <property type="protein sequence ID" value="Pp3c6_19970V3.2"/>
    <property type="gene ID" value="Pp3c6_19970"/>
</dbReference>
<dbReference type="GO" id="GO:0032877">
    <property type="term" value="P:positive regulation of DNA endoreduplication"/>
    <property type="evidence" value="ECO:0007669"/>
    <property type="project" value="EnsemblPlants"/>
</dbReference>
<evidence type="ECO:0000256" key="21">
    <source>
        <dbReference type="SAM" id="SignalP"/>
    </source>
</evidence>
<feature type="disulfide bond" evidence="27">
    <location>
        <begin position="290"/>
        <end position="302"/>
    </location>
</feature>
<dbReference type="InterPro" id="IPR009091">
    <property type="entry name" value="RCC1/BLIP-II"/>
</dbReference>
<feature type="binding site" evidence="18">
    <location>
        <position position="530"/>
    </location>
    <ligand>
        <name>ATP</name>
        <dbReference type="ChEBI" id="CHEBI:30616"/>
    </ligand>
</feature>
<dbReference type="InterPro" id="IPR001368">
    <property type="entry name" value="TNFR/NGFR_Cys_rich_reg"/>
</dbReference>
<keyword evidence="11 20" id="KW-0472">Membrane</keyword>
<feature type="disulfide bond" evidence="27">
    <location>
        <begin position="48"/>
        <end position="60"/>
    </location>
</feature>
<dbReference type="GO" id="GO:0042803">
    <property type="term" value="F:protein homodimerization activity"/>
    <property type="evidence" value="ECO:0007669"/>
    <property type="project" value="EnsemblPlants"/>
</dbReference>
<dbReference type="PDB" id="7A0K">
    <property type="method" value="X-ray"/>
    <property type="resolution" value="2.70 A"/>
    <property type="chains" value="A/B/C/D/E/F/G/H=30-405"/>
</dbReference>
<keyword evidence="6 21" id="KW-0732">Signal</keyword>
<feature type="domain" description="TNFR-Cys" evidence="23">
    <location>
        <begin position="324"/>
        <end position="381"/>
    </location>
</feature>
<feature type="disulfide bond" evidence="27">
    <location>
        <begin position="325"/>
        <end position="356"/>
    </location>
</feature>
<keyword evidence="8" id="KW-0418">Kinase</keyword>
<reference evidence="24 26" key="2">
    <citation type="journal article" date="2018" name="Plant J.">
        <title>The Physcomitrella patens chromosome-scale assembly reveals moss genome structure and evolution.</title>
        <authorList>
            <person name="Lang D."/>
            <person name="Ullrich K.K."/>
            <person name="Murat F."/>
            <person name="Fuchs J."/>
            <person name="Jenkins J."/>
            <person name="Haas F.B."/>
            <person name="Piednoel M."/>
            <person name="Gundlach H."/>
            <person name="Van Bel M."/>
            <person name="Meyberg R."/>
            <person name="Vives C."/>
            <person name="Morata J."/>
            <person name="Symeonidi A."/>
            <person name="Hiss M."/>
            <person name="Muchero W."/>
            <person name="Kamisugi Y."/>
            <person name="Saleh O."/>
            <person name="Blanc G."/>
            <person name="Decker E.L."/>
            <person name="van Gessel N."/>
            <person name="Grimwood J."/>
            <person name="Hayes R.D."/>
            <person name="Graham S.W."/>
            <person name="Gunter L.E."/>
            <person name="McDaniel S.F."/>
            <person name="Hoernstein S.N.W."/>
            <person name="Larsson A."/>
            <person name="Li F.W."/>
            <person name="Perroud P.F."/>
            <person name="Phillips J."/>
            <person name="Ranjan P."/>
            <person name="Rokshar D.S."/>
            <person name="Rothfels C.J."/>
            <person name="Schneider L."/>
            <person name="Shu S."/>
            <person name="Stevenson D.W."/>
            <person name="Thummler F."/>
            <person name="Tillich M."/>
            <person name="Villarreal Aguilar J.C."/>
            <person name="Widiez T."/>
            <person name="Wong G.K."/>
            <person name="Wymore A."/>
            <person name="Zhang Y."/>
            <person name="Zimmer A.D."/>
            <person name="Quatrano R.S."/>
            <person name="Mayer K.F.X."/>
            <person name="Goodstein D."/>
            <person name="Casacuberta J.M."/>
            <person name="Vandepoele K."/>
            <person name="Reski R."/>
            <person name="Cuming A.C."/>
            <person name="Tuskan G.A."/>
            <person name="Maumus F."/>
            <person name="Salse J."/>
            <person name="Schmutz J."/>
            <person name="Rensing S.A."/>
        </authorList>
    </citation>
    <scope>NUCLEOTIDE SEQUENCE [LARGE SCALE GENOMIC DNA]</scope>
    <source>
        <strain evidence="25 26">cv. Gransden 2004</strain>
    </source>
</reference>
<evidence type="ECO:0000313" key="24">
    <source>
        <dbReference type="EMBL" id="PNR52846.1"/>
    </source>
</evidence>
<evidence type="ECO:0000256" key="20">
    <source>
        <dbReference type="SAM" id="Phobius"/>
    </source>
</evidence>
<dbReference type="eggNOG" id="ENOG502QUN0">
    <property type="taxonomic scope" value="Eukaryota"/>
</dbReference>
<dbReference type="InterPro" id="IPR017441">
    <property type="entry name" value="Protein_kinase_ATP_BS"/>
</dbReference>
<keyword evidence="3" id="KW-0723">Serine/threonine-protein kinase</keyword>
<feature type="region of interest" description="Disordered" evidence="19">
    <location>
        <begin position="837"/>
        <end position="856"/>
    </location>
</feature>
<dbReference type="HOGENOM" id="CLU_009948_0_0_1"/>
<accession>A9RKG8</accession>
<feature type="disulfide bond" evidence="27">
    <location>
        <begin position="88"/>
        <end position="99"/>
    </location>
</feature>
<feature type="region of interest" description="Disordered" evidence="19">
    <location>
        <begin position="869"/>
        <end position="893"/>
    </location>
</feature>
<dbReference type="EMBL" id="ABEU02000006">
    <property type="protein sequence ID" value="PNR52846.1"/>
    <property type="molecule type" value="Genomic_DNA"/>
</dbReference>
<dbReference type="GO" id="GO:0004674">
    <property type="term" value="F:protein serine/threonine kinase activity"/>
    <property type="evidence" value="ECO:0007669"/>
    <property type="project" value="UniProtKB-KW"/>
</dbReference>
<dbReference type="Gene3D" id="3.30.200.20">
    <property type="entry name" value="Phosphorylase Kinase, domain 1"/>
    <property type="match status" value="1"/>
</dbReference>
<dbReference type="GO" id="GO:0004672">
    <property type="term" value="F:protein kinase activity"/>
    <property type="evidence" value="ECO:0000318"/>
    <property type="project" value="GO_Central"/>
</dbReference>
<evidence type="ECO:0000256" key="12">
    <source>
        <dbReference type="ARBA" id="ARBA00023157"/>
    </source>
</evidence>
<dbReference type="SUPFAM" id="SSF50985">
    <property type="entry name" value="RCC1/BLIP-II"/>
    <property type="match status" value="1"/>
</dbReference>